<feature type="binding site" description="in other chain" evidence="13">
    <location>
        <position position="142"/>
    </location>
    <ligand>
        <name>deamido-NAD(+)</name>
        <dbReference type="ChEBI" id="CHEBI:58437"/>
        <note>ligand shared between two neighboring subunits</note>
    </ligand>
</feature>
<keyword evidence="4 13" id="KW-0479">Metal-binding</keyword>
<evidence type="ECO:0000313" key="17">
    <source>
        <dbReference type="EMBL" id="EFR31432.1"/>
    </source>
</evidence>
<feature type="domain" description="NAD/GMP synthase" evidence="16">
    <location>
        <begin position="24"/>
        <end position="267"/>
    </location>
</feature>
<protein>
    <recommendedName>
        <fullName evidence="12 13">NH(3)-dependent NAD(+) synthetase</fullName>
        <ecNumber evidence="11 13">6.3.1.5</ecNumber>
    </recommendedName>
</protein>
<dbReference type="GO" id="GO:0009435">
    <property type="term" value="P:NAD+ biosynthetic process"/>
    <property type="evidence" value="ECO:0007669"/>
    <property type="project" value="UniProtKB-UniRule"/>
</dbReference>
<evidence type="ECO:0000256" key="1">
    <source>
        <dbReference type="ARBA" id="ARBA00005859"/>
    </source>
</evidence>
<dbReference type="InterPro" id="IPR014729">
    <property type="entry name" value="Rossmann-like_a/b/a_fold"/>
</dbReference>
<evidence type="ECO:0000256" key="10">
    <source>
        <dbReference type="ARBA" id="ARBA00055966"/>
    </source>
</evidence>
<feature type="binding site" evidence="13">
    <location>
        <position position="162"/>
    </location>
    <ligand>
        <name>ATP</name>
        <dbReference type="ChEBI" id="CHEBI:30616"/>
    </ligand>
</feature>
<keyword evidence="8 13" id="KW-0520">NAD</keyword>
<dbReference type="FunFam" id="3.40.50.620:FF:000015">
    <property type="entry name" value="NH(3)-dependent NAD(+) synthetase"/>
    <property type="match status" value="1"/>
</dbReference>
<dbReference type="AlphaFoldDB" id="E4KNM6"/>
<evidence type="ECO:0000256" key="5">
    <source>
        <dbReference type="ARBA" id="ARBA00022741"/>
    </source>
</evidence>
<dbReference type="HAMAP" id="MF_00193">
    <property type="entry name" value="NadE_ammonia_dep"/>
    <property type="match status" value="1"/>
</dbReference>
<feature type="binding site" description="in other chain" evidence="13">
    <location>
        <position position="175"/>
    </location>
    <ligand>
        <name>deamido-NAD(+)</name>
        <dbReference type="ChEBI" id="CHEBI:58437"/>
        <note>ligand shared between two neighboring subunits</note>
    </ligand>
</feature>
<dbReference type="InterPro" id="IPR022310">
    <property type="entry name" value="NAD/GMP_synthase"/>
</dbReference>
<gene>
    <name evidence="13 17" type="primary">nadE</name>
    <name evidence="17" type="ORF">HMPREF9257_0807</name>
</gene>
<dbReference type="eggNOG" id="COG0171">
    <property type="taxonomic scope" value="Bacteria"/>
</dbReference>
<dbReference type="GO" id="GO:0004359">
    <property type="term" value="F:glutaminase activity"/>
    <property type="evidence" value="ECO:0007669"/>
    <property type="project" value="InterPro"/>
</dbReference>
<dbReference type="Gene3D" id="3.40.50.620">
    <property type="entry name" value="HUPs"/>
    <property type="match status" value="1"/>
</dbReference>
<dbReference type="EMBL" id="AENN01000012">
    <property type="protein sequence ID" value="EFR31432.1"/>
    <property type="molecule type" value="Genomic_DNA"/>
</dbReference>
<evidence type="ECO:0000256" key="4">
    <source>
        <dbReference type="ARBA" id="ARBA00022723"/>
    </source>
</evidence>
<dbReference type="GO" id="GO:0046872">
    <property type="term" value="F:metal ion binding"/>
    <property type="evidence" value="ECO:0007669"/>
    <property type="project" value="UniProtKB-KW"/>
</dbReference>
<dbReference type="STRING" id="908337.HMPREF9257_0807"/>
<evidence type="ECO:0000256" key="12">
    <source>
        <dbReference type="ARBA" id="ARBA00070926"/>
    </source>
</evidence>
<evidence type="ECO:0000256" key="2">
    <source>
        <dbReference type="ARBA" id="ARBA00011738"/>
    </source>
</evidence>
<feature type="binding site" evidence="13">
    <location>
        <position position="213"/>
    </location>
    <ligand>
        <name>ATP</name>
        <dbReference type="ChEBI" id="CHEBI:30616"/>
    </ligand>
</feature>
<dbReference type="PANTHER" id="PTHR23090">
    <property type="entry name" value="NH 3 /GLUTAMINE-DEPENDENT NAD + SYNTHETASE"/>
    <property type="match status" value="1"/>
</dbReference>
<sequence>MRPLQAQIIESLKVKASIDPEQEVRRSIDWMKQYLMDRPFLKSLVLGISGGQDSTLAGRLCQLTVEELRQETGQADYRFIAIRLPYGLQADEDDAQMALDFIQADQELTINIKAATDAVVAAVEANEGMKISDFNKGNIKARQRMIAQYAVAGDNQGLVVGTDHAAEAITGFYTKFGDGAADIMPLWRLNKSQGRQLLAYLEAPKALYEKVPTADLEEDKPQLPDEQALGVSYQAIDDYLIGKAIADKEAERIEDLYRKSQHKRDLPYNVYSDL</sequence>
<comment type="caution">
    <text evidence="17">The sequence shown here is derived from an EMBL/GenBank/DDBJ whole genome shotgun (WGS) entry which is preliminary data.</text>
</comment>
<comment type="function">
    <text evidence="10 13">Catalyzes the ATP-dependent amidation of deamido-NAD to form NAD. Uses ammonia as a nitrogen source.</text>
</comment>
<evidence type="ECO:0000256" key="14">
    <source>
        <dbReference type="RuleBase" id="RU003811"/>
    </source>
</evidence>
<dbReference type="OrthoDB" id="9803818at2"/>
<dbReference type="InterPro" id="IPR003694">
    <property type="entry name" value="NAD_synthase"/>
</dbReference>
<keyword evidence="7 13" id="KW-0460">Magnesium</keyword>
<name>E4KNM6_9LACT</name>
<dbReference type="NCBIfam" id="NF001979">
    <property type="entry name" value="PRK00768.1"/>
    <property type="match status" value="1"/>
</dbReference>
<evidence type="ECO:0000256" key="8">
    <source>
        <dbReference type="ARBA" id="ARBA00023027"/>
    </source>
</evidence>
<feature type="binding site" evidence="13">
    <location>
        <position position="182"/>
    </location>
    <ligand>
        <name>deamido-NAD(+)</name>
        <dbReference type="ChEBI" id="CHEBI:58437"/>
        <note>ligand shared between two neighboring subunits</note>
    </ligand>
</feature>
<keyword evidence="5 13" id="KW-0547">Nucleotide-binding</keyword>
<feature type="binding site" evidence="13">
    <location>
        <position position="53"/>
    </location>
    <ligand>
        <name>Mg(2+)</name>
        <dbReference type="ChEBI" id="CHEBI:18420"/>
    </ligand>
</feature>
<comment type="subunit">
    <text evidence="2 13">Homodimer.</text>
</comment>
<evidence type="ECO:0000259" key="16">
    <source>
        <dbReference type="Pfam" id="PF02540"/>
    </source>
</evidence>
<evidence type="ECO:0000256" key="9">
    <source>
        <dbReference type="ARBA" id="ARBA00051206"/>
    </source>
</evidence>
<evidence type="ECO:0000256" key="3">
    <source>
        <dbReference type="ARBA" id="ARBA00022598"/>
    </source>
</evidence>
<evidence type="ECO:0000256" key="7">
    <source>
        <dbReference type="ARBA" id="ARBA00022842"/>
    </source>
</evidence>
<feature type="binding site" description="in other chain" evidence="13">
    <location>
        <begin position="262"/>
        <end position="263"/>
    </location>
    <ligand>
        <name>deamido-NAD(+)</name>
        <dbReference type="ChEBI" id="CHEBI:58437"/>
        <note>ligand shared between two neighboring subunits</note>
    </ligand>
</feature>
<evidence type="ECO:0000256" key="15">
    <source>
        <dbReference type="RuleBase" id="RU003812"/>
    </source>
</evidence>
<dbReference type="GO" id="GO:0005524">
    <property type="term" value="F:ATP binding"/>
    <property type="evidence" value="ECO:0007669"/>
    <property type="project" value="UniProtKB-UniRule"/>
</dbReference>
<evidence type="ECO:0000256" key="13">
    <source>
        <dbReference type="HAMAP-Rule" id="MF_00193"/>
    </source>
</evidence>
<dbReference type="NCBIfam" id="TIGR00552">
    <property type="entry name" value="nadE"/>
    <property type="match status" value="1"/>
</dbReference>
<dbReference type="GO" id="GO:0003952">
    <property type="term" value="F:NAD+ synthase (glutamine-hydrolyzing) activity"/>
    <property type="evidence" value="ECO:0007669"/>
    <property type="project" value="InterPro"/>
</dbReference>
<evidence type="ECO:0000256" key="6">
    <source>
        <dbReference type="ARBA" id="ARBA00022840"/>
    </source>
</evidence>
<accession>E4KNM6</accession>
<dbReference type="PANTHER" id="PTHR23090:SF7">
    <property type="entry name" value="NH(3)-DEPENDENT NAD(+) SYNTHETASE"/>
    <property type="match status" value="1"/>
</dbReference>
<dbReference type="Proteomes" id="UP000005990">
    <property type="component" value="Unassembled WGS sequence"/>
</dbReference>
<feature type="binding site" evidence="13">
    <location>
        <begin position="47"/>
        <end position="54"/>
    </location>
    <ligand>
        <name>ATP</name>
        <dbReference type="ChEBI" id="CHEBI:30616"/>
    </ligand>
</feature>
<dbReference type="Pfam" id="PF02540">
    <property type="entry name" value="NAD_synthase"/>
    <property type="match status" value="1"/>
</dbReference>
<dbReference type="GO" id="GO:0008795">
    <property type="term" value="F:NAD+ synthase activity"/>
    <property type="evidence" value="ECO:0007669"/>
    <property type="project" value="UniProtKB-UniRule"/>
</dbReference>
<reference evidence="17 18" key="1">
    <citation type="submission" date="2010-10" db="EMBL/GenBank/DDBJ databases">
        <authorList>
            <person name="Durkin A.S."/>
            <person name="Madupu R."/>
            <person name="Torralba M."/>
            <person name="Gillis M."/>
            <person name="Methe B."/>
            <person name="Sutton G."/>
            <person name="Nelson K.E."/>
        </authorList>
    </citation>
    <scope>NUCLEOTIDE SEQUENCE [LARGE SCALE GENOMIC DNA]</scope>
    <source>
        <strain evidence="17 18">ACS-139-V-Col8</strain>
    </source>
</reference>
<keyword evidence="6 13" id="KW-0067">ATP-binding</keyword>
<dbReference type="CDD" id="cd00553">
    <property type="entry name" value="NAD_synthase"/>
    <property type="match status" value="1"/>
</dbReference>
<dbReference type="UniPathway" id="UPA00253">
    <property type="reaction ID" value="UER00333"/>
</dbReference>
<comment type="catalytic activity">
    <reaction evidence="9 13 15">
        <text>deamido-NAD(+) + NH4(+) + ATP = AMP + diphosphate + NAD(+) + H(+)</text>
        <dbReference type="Rhea" id="RHEA:21188"/>
        <dbReference type="ChEBI" id="CHEBI:15378"/>
        <dbReference type="ChEBI" id="CHEBI:28938"/>
        <dbReference type="ChEBI" id="CHEBI:30616"/>
        <dbReference type="ChEBI" id="CHEBI:33019"/>
        <dbReference type="ChEBI" id="CHEBI:57540"/>
        <dbReference type="ChEBI" id="CHEBI:58437"/>
        <dbReference type="ChEBI" id="CHEBI:456215"/>
        <dbReference type="EC" id="6.3.1.5"/>
    </reaction>
</comment>
<dbReference type="SUPFAM" id="SSF52402">
    <property type="entry name" value="Adenine nucleotide alpha hydrolases-like"/>
    <property type="match status" value="1"/>
</dbReference>
<feature type="binding site" evidence="13">
    <location>
        <position position="167"/>
    </location>
    <ligand>
        <name>Mg(2+)</name>
        <dbReference type="ChEBI" id="CHEBI:18420"/>
    </ligand>
</feature>
<organism evidence="17 18">
    <name type="scientific">Eremococcus coleocola ACS-139-V-Col8</name>
    <dbReference type="NCBI Taxonomy" id="908337"/>
    <lineage>
        <taxon>Bacteria</taxon>
        <taxon>Bacillati</taxon>
        <taxon>Bacillota</taxon>
        <taxon>Bacilli</taxon>
        <taxon>Lactobacillales</taxon>
        <taxon>Aerococcaceae</taxon>
        <taxon>Eremococcus</taxon>
    </lineage>
</organism>
<comment type="pathway">
    <text evidence="13">Cofactor biosynthesis; NAD(+) biosynthesis; NAD(+) from deamido-NAD(+) (ammonia route): step 1/1.</text>
</comment>
<keyword evidence="18" id="KW-1185">Reference proteome</keyword>
<dbReference type="GO" id="GO:0005737">
    <property type="term" value="C:cytoplasm"/>
    <property type="evidence" value="ECO:0007669"/>
    <property type="project" value="InterPro"/>
</dbReference>
<keyword evidence="3 13" id="KW-0436">Ligase</keyword>
<proteinExistence type="inferred from homology"/>
<evidence type="ECO:0000256" key="11">
    <source>
        <dbReference type="ARBA" id="ARBA00066987"/>
    </source>
</evidence>
<dbReference type="RefSeq" id="WP_006418071.1">
    <property type="nucleotide sequence ID" value="NZ_AENN01000012.1"/>
</dbReference>
<feature type="binding site" evidence="13">
    <location>
        <position position="191"/>
    </location>
    <ligand>
        <name>ATP</name>
        <dbReference type="ChEBI" id="CHEBI:30616"/>
    </ligand>
</feature>
<dbReference type="InterPro" id="IPR022926">
    <property type="entry name" value="NH(3)-dep_NAD(+)_synth"/>
</dbReference>
<evidence type="ECO:0000313" key="18">
    <source>
        <dbReference type="Proteomes" id="UP000005990"/>
    </source>
</evidence>
<comment type="similarity">
    <text evidence="1 13 14">Belongs to the NAD synthetase family.</text>
</comment>
<dbReference type="EC" id="6.3.1.5" evidence="11 13"/>